<keyword evidence="8" id="KW-0963">Cytoplasm</keyword>
<keyword evidence="14" id="KW-0173">Coenzyme A biosynthesis</keyword>
<dbReference type="GO" id="GO:0000455">
    <property type="term" value="P:enzyme-directed rRNA pseudouridine synthesis"/>
    <property type="evidence" value="ECO:0007669"/>
    <property type="project" value="TreeGrafter"/>
</dbReference>
<dbReference type="GO" id="GO:0140098">
    <property type="term" value="F:catalytic activity, acting on RNA"/>
    <property type="evidence" value="ECO:0007669"/>
    <property type="project" value="UniProtKB-ARBA"/>
</dbReference>
<evidence type="ECO:0000313" key="17">
    <source>
        <dbReference type="EMBL" id="BBH54422.1"/>
    </source>
</evidence>
<dbReference type="Pfam" id="PF03099">
    <property type="entry name" value="BPL_LplA_LipB"/>
    <property type="match status" value="1"/>
</dbReference>
<dbReference type="InterPro" id="IPR050188">
    <property type="entry name" value="RluA_PseudoU_synthase"/>
</dbReference>
<keyword evidence="13" id="KW-0630">Potassium</keyword>
<dbReference type="EC" id="2.7.1.33" evidence="7"/>
<evidence type="ECO:0000256" key="4">
    <source>
        <dbReference type="ARBA" id="ARBA00004496"/>
    </source>
</evidence>
<dbReference type="InterPro" id="IPR020103">
    <property type="entry name" value="PsdUridine_synth_cat_dom_sf"/>
</dbReference>
<dbReference type="AlphaFoldDB" id="A0A4P2VZV8"/>
<dbReference type="GO" id="GO:0003723">
    <property type="term" value="F:RNA binding"/>
    <property type="evidence" value="ECO:0007669"/>
    <property type="project" value="InterPro"/>
</dbReference>
<feature type="domain" description="Pseudouridine synthase RsuA/RluA-like" evidence="15">
    <location>
        <begin position="779"/>
        <end position="928"/>
    </location>
</feature>
<evidence type="ECO:0000259" key="15">
    <source>
        <dbReference type="Pfam" id="PF00849"/>
    </source>
</evidence>
<dbReference type="Proteomes" id="UP000291236">
    <property type="component" value="Chromosome"/>
</dbReference>
<evidence type="ECO:0000256" key="12">
    <source>
        <dbReference type="ARBA" id="ARBA00022840"/>
    </source>
</evidence>
<keyword evidence="12" id="KW-0067">ATP-binding</keyword>
<dbReference type="InterPro" id="IPR045864">
    <property type="entry name" value="aa-tRNA-synth_II/BPL/LPL"/>
</dbReference>
<evidence type="ECO:0000256" key="3">
    <source>
        <dbReference type="ARBA" id="ARBA00001972"/>
    </source>
</evidence>
<feature type="domain" description="BPL/LPL catalytic" evidence="16">
    <location>
        <begin position="12"/>
        <end position="188"/>
    </location>
</feature>
<evidence type="ECO:0000256" key="6">
    <source>
        <dbReference type="ARBA" id="ARBA00010876"/>
    </source>
</evidence>
<dbReference type="InterPro" id="IPR004143">
    <property type="entry name" value="BPL_LPL_catalytic"/>
</dbReference>
<protein>
    <recommendedName>
        <fullName evidence="7">pantothenate kinase</fullName>
        <ecNumber evidence="7">2.7.1.33</ecNumber>
    </recommendedName>
</protein>
<dbReference type="Pfam" id="PF00849">
    <property type="entry name" value="PseudoU_synth_2"/>
    <property type="match status" value="1"/>
</dbReference>
<evidence type="ECO:0000256" key="14">
    <source>
        <dbReference type="ARBA" id="ARBA00022993"/>
    </source>
</evidence>
<dbReference type="GO" id="GO:0015937">
    <property type="term" value="P:coenzyme A biosynthetic process"/>
    <property type="evidence" value="ECO:0007669"/>
    <property type="project" value="UniProtKB-UniPathway"/>
</dbReference>
<dbReference type="GO" id="GO:0009982">
    <property type="term" value="F:pseudouridine synthase activity"/>
    <property type="evidence" value="ECO:0007669"/>
    <property type="project" value="InterPro"/>
</dbReference>
<keyword evidence="10" id="KW-0547">Nucleotide-binding</keyword>
<name>A0A4P2VZV8_FLUSA</name>
<dbReference type="InterPro" id="IPR006145">
    <property type="entry name" value="PsdUridine_synth_RsuA/RluA"/>
</dbReference>
<dbReference type="UniPathway" id="UPA00241">
    <property type="reaction ID" value="UER00352"/>
</dbReference>
<dbReference type="RefSeq" id="WP_130612129.1">
    <property type="nucleotide sequence ID" value="NZ_AP019368.1"/>
</dbReference>
<evidence type="ECO:0000256" key="8">
    <source>
        <dbReference type="ARBA" id="ARBA00022490"/>
    </source>
</evidence>
<dbReference type="SUPFAM" id="SSF53067">
    <property type="entry name" value="Actin-like ATPase domain"/>
    <property type="match status" value="1"/>
</dbReference>
<gene>
    <name evidence="17" type="ORF">JCM31447_28870</name>
</gene>
<evidence type="ECO:0000313" key="18">
    <source>
        <dbReference type="Proteomes" id="UP000291236"/>
    </source>
</evidence>
<evidence type="ECO:0000256" key="13">
    <source>
        <dbReference type="ARBA" id="ARBA00022958"/>
    </source>
</evidence>
<dbReference type="PANTHER" id="PTHR21600:SF44">
    <property type="entry name" value="RIBOSOMAL LARGE SUBUNIT PSEUDOURIDINE SYNTHASE D"/>
    <property type="match status" value="1"/>
</dbReference>
<keyword evidence="18" id="KW-1185">Reference proteome</keyword>
<evidence type="ECO:0000256" key="5">
    <source>
        <dbReference type="ARBA" id="ARBA00005225"/>
    </source>
</evidence>
<dbReference type="OrthoDB" id="5289274at2"/>
<reference evidence="17 18" key="1">
    <citation type="submission" date="2018-12" db="EMBL/GenBank/DDBJ databases">
        <title>Rubrispira sanarue gen. nov., sp., nov., a member of the order Silvanigrellales, isolated from a brackish lake in Hamamatsu Japan.</title>
        <authorList>
            <person name="Maejima Y."/>
            <person name="Iino T."/>
            <person name="Muraguchi Y."/>
            <person name="Fukuda K."/>
            <person name="Nojiri H."/>
            <person name="Ohkuma M."/>
            <person name="Moriuchi R."/>
            <person name="Dohra H."/>
            <person name="Kimbara K."/>
            <person name="Shintani M."/>
        </authorList>
    </citation>
    <scope>NUCLEOTIDE SEQUENCE [LARGE SCALE GENOMIC DNA]</scope>
    <source>
        <strain evidence="17 18">RF1110005</strain>
    </source>
</reference>
<evidence type="ECO:0000256" key="7">
    <source>
        <dbReference type="ARBA" id="ARBA00012102"/>
    </source>
</evidence>
<comment type="cofactor">
    <cofactor evidence="2">
        <name>K(+)</name>
        <dbReference type="ChEBI" id="CHEBI:29103"/>
    </cofactor>
</comment>
<comment type="cofactor">
    <cofactor evidence="3">
        <name>NH4(+)</name>
        <dbReference type="ChEBI" id="CHEBI:28938"/>
    </cofactor>
</comment>
<dbReference type="InterPro" id="IPR004619">
    <property type="entry name" value="Type_III_PanK"/>
</dbReference>
<sequence>MSHSEIITYLTEQTDSTMDLAKKIARESNENKIFAVFAEKQTGGRGRNGSSWLQTEHPAISLHPSENISIFQNLAEALAQQTDFLPLTLVIPSQKIKVPFEWVTTLVGCAVFDSLKKTESFLLSHFQDLPFQNNKNIYIKWPNDIISYQNKNKLTTDPIYYKKICGILCETSSVQNNIGDFFIGIGLNFFKHPSTEKSTSFWESLFPLEINKTEKRNINKFLNTKSYIQTTISYFSETLLDELNEYLFVKRDVQQLKNLAIERSLPLGTILSVNKGTRVGEFLGIDDNAALLLSGSKDPILSGEVSIKEKNVNKIEQKNIKTTPSISNLSVAKISPTLAIDFGNTRVHIGFQSSDSKKYQIDIPYDVFLTKNIHNVRDALRPILEGFIADRNKKIDFIYTSVNSPEKTQETMKSIKNFLTTTFPEIILKENKFTEQDILSAIEISGDFDKKRLGADRALKFIFAAKEAQKTKRNTIIFSFGTAVTCEGVSANLNILENFIFPGLQMAFNAIHHYTALVPQFYANPELFSPNNRHWNQEIYVQRGIFLSTASTLLATLKMHSPCKCYLSGGNAEEIIKIINEVDPNNNLDIEIFPSIETDTLLNIKDHLLKTKKEVQIPQIDYFKKIKYTKVEHISNENSLNEETDLTHTDENIDQVMQSMLKARSPIHKERDLIPKQEEFRRIGSRMENVDENERIDAYMSRKFQFHNRETWRERIQNNEVLIEHGAHREKNQGYEVKLNKIKPTYKLKNYDQIWLFHPPEYEPDVIEKIDVVFDNEDVCIFSKPPNMVIHAAGLYGKNTFVNIAAKMGYADCAAVHRIDRETSGILACARKSSTRGIISEAFRQGNVDKMYIAVTKGSRALPEKFRVNLPIGEPENSLIRLKLWVEGKNLQSAETWFAKLATYNDYTLFACLPQTGRTNQIRIHLAAIGHWIVGDKMYHANENVFIEFYEKGYTKWVNDQTLFPRHMLHNTGIMIHSNDLPELNDKPIICELPQDMLNSDIVKNLLNNSSVPLNSEIQKEYLSRLFLELHETDFNLFPEIYQN</sequence>
<dbReference type="GO" id="GO:0005524">
    <property type="term" value="F:ATP binding"/>
    <property type="evidence" value="ECO:0007669"/>
    <property type="project" value="UniProtKB-KW"/>
</dbReference>
<dbReference type="Gene3D" id="3.30.2350.10">
    <property type="entry name" value="Pseudouridine synthase"/>
    <property type="match status" value="1"/>
</dbReference>
<accession>A0A4P2VZV8</accession>
<comment type="similarity">
    <text evidence="6">Belongs to the pseudouridine synthase RluA family.</text>
</comment>
<evidence type="ECO:0000256" key="2">
    <source>
        <dbReference type="ARBA" id="ARBA00001958"/>
    </source>
</evidence>
<dbReference type="InterPro" id="IPR043129">
    <property type="entry name" value="ATPase_NBD"/>
</dbReference>
<dbReference type="SUPFAM" id="SSF55681">
    <property type="entry name" value="Class II aaRS and biotin synthetases"/>
    <property type="match status" value="1"/>
</dbReference>
<comment type="catalytic activity">
    <reaction evidence="1">
        <text>(R)-pantothenate + ATP = (R)-4'-phosphopantothenate + ADP + H(+)</text>
        <dbReference type="Rhea" id="RHEA:16373"/>
        <dbReference type="ChEBI" id="CHEBI:10986"/>
        <dbReference type="ChEBI" id="CHEBI:15378"/>
        <dbReference type="ChEBI" id="CHEBI:29032"/>
        <dbReference type="ChEBI" id="CHEBI:30616"/>
        <dbReference type="ChEBI" id="CHEBI:456216"/>
        <dbReference type="EC" id="2.7.1.33"/>
    </reaction>
</comment>
<evidence type="ECO:0000256" key="11">
    <source>
        <dbReference type="ARBA" id="ARBA00022777"/>
    </source>
</evidence>
<evidence type="ECO:0000256" key="10">
    <source>
        <dbReference type="ARBA" id="ARBA00022741"/>
    </source>
</evidence>
<keyword evidence="9" id="KW-0808">Transferase</keyword>
<comment type="pathway">
    <text evidence="5">Cofactor biosynthesis; coenzyme A biosynthesis; CoA from (R)-pantothenate: step 1/5.</text>
</comment>
<dbReference type="SUPFAM" id="SSF55120">
    <property type="entry name" value="Pseudouridine synthase"/>
    <property type="match status" value="1"/>
</dbReference>
<dbReference type="CDD" id="cd02869">
    <property type="entry name" value="PseudoU_synth_RluA_like"/>
    <property type="match status" value="1"/>
</dbReference>
<dbReference type="PANTHER" id="PTHR21600">
    <property type="entry name" value="MITOCHONDRIAL RNA PSEUDOURIDINE SYNTHASE"/>
    <property type="match status" value="1"/>
</dbReference>
<evidence type="ECO:0000259" key="16">
    <source>
        <dbReference type="Pfam" id="PF03099"/>
    </source>
</evidence>
<keyword evidence="11" id="KW-0418">Kinase</keyword>
<evidence type="ECO:0000256" key="9">
    <source>
        <dbReference type="ARBA" id="ARBA00022679"/>
    </source>
</evidence>
<dbReference type="KEGG" id="sbf:JCM31447_28870"/>
<dbReference type="Gene3D" id="3.30.930.10">
    <property type="entry name" value="Bira Bifunctional Protein, Domain 2"/>
    <property type="match status" value="1"/>
</dbReference>
<organism evidence="17 18">
    <name type="scientific">Fluviispira sanaruensis</name>
    <dbReference type="NCBI Taxonomy" id="2493639"/>
    <lineage>
        <taxon>Bacteria</taxon>
        <taxon>Pseudomonadati</taxon>
        <taxon>Bdellovibrionota</taxon>
        <taxon>Oligoflexia</taxon>
        <taxon>Silvanigrellales</taxon>
        <taxon>Silvanigrellaceae</taxon>
        <taxon>Fluviispira</taxon>
    </lineage>
</organism>
<evidence type="ECO:0000256" key="1">
    <source>
        <dbReference type="ARBA" id="ARBA00001206"/>
    </source>
</evidence>
<dbReference type="GO" id="GO:0004594">
    <property type="term" value="F:pantothenate kinase activity"/>
    <property type="evidence" value="ECO:0007669"/>
    <property type="project" value="UniProtKB-EC"/>
</dbReference>
<dbReference type="Pfam" id="PF03309">
    <property type="entry name" value="Pan_kinase"/>
    <property type="match status" value="1"/>
</dbReference>
<proteinExistence type="inferred from homology"/>
<dbReference type="GO" id="GO:0005737">
    <property type="term" value="C:cytoplasm"/>
    <property type="evidence" value="ECO:0007669"/>
    <property type="project" value="UniProtKB-SubCell"/>
</dbReference>
<dbReference type="Gene3D" id="3.30.420.40">
    <property type="match status" value="2"/>
</dbReference>
<dbReference type="EMBL" id="AP019368">
    <property type="protein sequence ID" value="BBH54422.1"/>
    <property type="molecule type" value="Genomic_DNA"/>
</dbReference>
<comment type="subcellular location">
    <subcellularLocation>
        <location evidence="4">Cytoplasm</location>
    </subcellularLocation>
</comment>